<dbReference type="PANTHER" id="PTHR35024">
    <property type="entry name" value="HYPOTHETICAL CYTOSOLIC PROTEIN"/>
    <property type="match status" value="1"/>
</dbReference>
<dbReference type="PANTHER" id="PTHR35024:SF4">
    <property type="entry name" value="POLYMER-FORMING CYTOSKELETAL PROTEIN"/>
    <property type="match status" value="1"/>
</dbReference>
<dbReference type="InterPro" id="IPR007607">
    <property type="entry name" value="BacA/B"/>
</dbReference>
<dbReference type="AlphaFoldDB" id="A0A1F5PGP1"/>
<accession>A0A1F5PGP1</accession>
<dbReference type="EMBL" id="MFEO01000027">
    <property type="protein sequence ID" value="OGE88964.1"/>
    <property type="molecule type" value="Genomic_DNA"/>
</dbReference>
<name>A0A1F5PGP1_9BACT</name>
<dbReference type="Proteomes" id="UP000178377">
    <property type="component" value="Unassembled WGS sequence"/>
</dbReference>
<evidence type="ECO:0000313" key="3">
    <source>
        <dbReference type="Proteomes" id="UP000178377"/>
    </source>
</evidence>
<proteinExistence type="inferred from homology"/>
<comment type="caution">
    <text evidence="2">The sequence shown here is derived from an EMBL/GenBank/DDBJ whole genome shotgun (WGS) entry which is preliminary data.</text>
</comment>
<protein>
    <recommendedName>
        <fullName evidence="4">Cell shape determination protein CcmA</fullName>
    </recommendedName>
</protein>
<evidence type="ECO:0000256" key="1">
    <source>
        <dbReference type="ARBA" id="ARBA00044755"/>
    </source>
</evidence>
<reference evidence="2 3" key="1">
    <citation type="journal article" date="2016" name="Nat. Commun.">
        <title>Thousands of microbial genomes shed light on interconnected biogeochemical processes in an aquifer system.</title>
        <authorList>
            <person name="Anantharaman K."/>
            <person name="Brown C.T."/>
            <person name="Hug L.A."/>
            <person name="Sharon I."/>
            <person name="Castelle C.J."/>
            <person name="Probst A.J."/>
            <person name="Thomas B.C."/>
            <person name="Singh A."/>
            <person name="Wilkins M.J."/>
            <person name="Karaoz U."/>
            <person name="Brodie E.L."/>
            <person name="Williams K.H."/>
            <person name="Hubbard S.S."/>
            <person name="Banfield J.F."/>
        </authorList>
    </citation>
    <scope>NUCLEOTIDE SEQUENCE [LARGE SCALE GENOMIC DNA]</scope>
</reference>
<dbReference type="Pfam" id="PF04519">
    <property type="entry name" value="Bactofilin"/>
    <property type="match status" value="1"/>
</dbReference>
<gene>
    <name evidence="2" type="ORF">A2722_04465</name>
</gene>
<dbReference type="STRING" id="1817828.A2722_04465"/>
<evidence type="ECO:0008006" key="4">
    <source>
        <dbReference type="Google" id="ProtNLM"/>
    </source>
</evidence>
<sequence length="133" mass="13946">MTKSINVRPDQSLAAETIVGHSVLIEGDLVSEGDIKIDGVVHGSVKTTQNLFIGPAAKIEANIEAGAATIAGTVMGNIRVIGLISILQTGYLDGDVQCGKIAIEEGAYFNGACKMADRQKEKIPPKVPDSKEI</sequence>
<comment type="similarity">
    <text evidence="1">Belongs to the bactofilin family.</text>
</comment>
<dbReference type="SUPFAM" id="SSF51161">
    <property type="entry name" value="Trimeric LpxA-like enzymes"/>
    <property type="match status" value="1"/>
</dbReference>
<organism evidence="2 3">
    <name type="scientific">Candidatus Doudnabacteria bacterium RIFCSPHIGHO2_01_FULL_50_11</name>
    <dbReference type="NCBI Taxonomy" id="1817828"/>
    <lineage>
        <taxon>Bacteria</taxon>
        <taxon>Candidatus Doudnaibacteriota</taxon>
    </lineage>
</organism>
<dbReference type="InterPro" id="IPR011004">
    <property type="entry name" value="Trimer_LpxA-like_sf"/>
</dbReference>
<evidence type="ECO:0000313" key="2">
    <source>
        <dbReference type="EMBL" id="OGE88964.1"/>
    </source>
</evidence>